<dbReference type="Pfam" id="PF10607">
    <property type="entry name" value="CTLH"/>
    <property type="match status" value="1"/>
</dbReference>
<accession>A0A161HLB4</accession>
<evidence type="ECO:0000256" key="6">
    <source>
        <dbReference type="ARBA" id="ARBA00022833"/>
    </source>
</evidence>
<dbReference type="InterPro" id="IPR013144">
    <property type="entry name" value="CRA_dom"/>
</dbReference>
<dbReference type="InterPro" id="IPR024964">
    <property type="entry name" value="CTLH/CRA"/>
</dbReference>
<evidence type="ECO:0000256" key="1">
    <source>
        <dbReference type="ARBA" id="ARBA00004496"/>
    </source>
</evidence>
<dbReference type="SMART" id="SM00757">
    <property type="entry name" value="CRA"/>
    <property type="match status" value="1"/>
</dbReference>
<keyword evidence="3" id="KW-0963">Cytoplasm</keyword>
<dbReference type="PANTHER" id="PTHR12170">
    <property type="entry name" value="MACROPHAGE ERYTHROBLAST ATTACHER-RELATED"/>
    <property type="match status" value="1"/>
</dbReference>
<evidence type="ECO:0000313" key="11">
    <source>
        <dbReference type="Proteomes" id="UP000189580"/>
    </source>
</evidence>
<dbReference type="KEGG" id="slb:AWJ20_5023"/>
<keyword evidence="11" id="KW-1185">Reference proteome</keyword>
<dbReference type="GO" id="GO:0005737">
    <property type="term" value="C:cytoplasm"/>
    <property type="evidence" value="ECO:0007669"/>
    <property type="project" value="UniProtKB-SubCell"/>
</dbReference>
<keyword evidence="4" id="KW-0479">Metal-binding</keyword>
<feature type="zinc finger region" description="RING-Gid-type" evidence="7">
    <location>
        <begin position="322"/>
        <end position="383"/>
    </location>
</feature>
<evidence type="ECO:0000313" key="10">
    <source>
        <dbReference type="EMBL" id="ANB14067.1"/>
    </source>
</evidence>
<keyword evidence="5 7" id="KW-0863">Zinc-finger</keyword>
<dbReference type="AlphaFoldDB" id="A0A161HLB4"/>
<dbReference type="PROSITE" id="PS51867">
    <property type="entry name" value="ZF_RING_GID"/>
    <property type="match status" value="1"/>
</dbReference>
<dbReference type="InterPro" id="IPR045098">
    <property type="entry name" value="Fyv10_fam"/>
</dbReference>
<dbReference type="GO" id="GO:0005634">
    <property type="term" value="C:nucleus"/>
    <property type="evidence" value="ECO:0007669"/>
    <property type="project" value="TreeGrafter"/>
</dbReference>
<evidence type="ECO:0000256" key="4">
    <source>
        <dbReference type="ARBA" id="ARBA00022723"/>
    </source>
</evidence>
<dbReference type="RefSeq" id="XP_018736544.1">
    <property type="nucleotide sequence ID" value="XM_018882137.1"/>
</dbReference>
<feature type="domain" description="CTLH" evidence="8">
    <location>
        <begin position="160"/>
        <end position="217"/>
    </location>
</feature>
<dbReference type="InterPro" id="IPR006594">
    <property type="entry name" value="LisH"/>
</dbReference>
<proteinExistence type="inferred from homology"/>
<dbReference type="PROSITE" id="PS50896">
    <property type="entry name" value="LISH"/>
    <property type="match status" value="1"/>
</dbReference>
<feature type="domain" description="RING-Gid-type" evidence="9">
    <location>
        <begin position="322"/>
        <end position="383"/>
    </location>
</feature>
<organism evidence="10 11">
    <name type="scientific">Sugiyamaella lignohabitans</name>
    <dbReference type="NCBI Taxonomy" id="796027"/>
    <lineage>
        <taxon>Eukaryota</taxon>
        <taxon>Fungi</taxon>
        <taxon>Dikarya</taxon>
        <taxon>Ascomycota</taxon>
        <taxon>Saccharomycotina</taxon>
        <taxon>Dipodascomycetes</taxon>
        <taxon>Dipodascales</taxon>
        <taxon>Trichomonascaceae</taxon>
        <taxon>Sugiyamaella</taxon>
    </lineage>
</organism>
<reference evidence="10 11" key="1">
    <citation type="submission" date="2016-02" db="EMBL/GenBank/DDBJ databases">
        <title>Complete genome sequence and transcriptome regulation of the pentose utilising yeast Sugiyamaella lignohabitans.</title>
        <authorList>
            <person name="Bellasio M."/>
            <person name="Peymann A."/>
            <person name="Valli M."/>
            <person name="Sipitzky M."/>
            <person name="Graf A."/>
            <person name="Sauer M."/>
            <person name="Marx H."/>
            <person name="Mattanovich D."/>
        </authorList>
    </citation>
    <scope>NUCLEOTIDE SEQUENCE [LARGE SCALE GENOMIC DNA]</scope>
    <source>
        <strain evidence="10 11">CBS 10342</strain>
    </source>
</reference>
<evidence type="ECO:0000256" key="5">
    <source>
        <dbReference type="ARBA" id="ARBA00022771"/>
    </source>
</evidence>
<keyword evidence="6" id="KW-0862">Zinc</keyword>
<sequence>MASFNPEATLQLEESLLRVPYESMRRTFKQAQKNLEKDTDFIRDSTKELSVLVSNERDSQQNTAIHAKLGDMVTRMKGLKRKLSALKSEQDQHIKTTKARIDYLAQLFTIDNYESFKYEEWSKNRLDILLVDYFLRCGYAETAKQHAKARRIQPVVDMDILFQCHKIEQSLRQQRTTECQTWCQENKTHLRRISSPLEFEIRLQQYIELARERKLTDAISHSKKFLVKNADTRLKDVQQASALLAFSPDTMVTPYKELYAMDRWDKLATMFVNTFLSLHGLPRQSALVEYLATGISALKTYSCIQTDLDFKPKMDLSRGHMCPVCSDELNKLSRSLPYALHTRCYLDSDPVVLPNGRVYGREKLIAYSEKAGVDPEEVADPTTQEIFGVSELKNVFPT</sequence>
<dbReference type="OrthoDB" id="1933455at2759"/>
<evidence type="ECO:0000256" key="2">
    <source>
        <dbReference type="ARBA" id="ARBA00010615"/>
    </source>
</evidence>
<gene>
    <name evidence="10" type="primary">FYV10</name>
    <name evidence="10" type="ORF">AWJ20_5023</name>
</gene>
<evidence type="ECO:0000259" key="9">
    <source>
        <dbReference type="PROSITE" id="PS51867"/>
    </source>
</evidence>
<dbReference type="PROSITE" id="PS50897">
    <property type="entry name" value="CTLH"/>
    <property type="match status" value="1"/>
</dbReference>
<comment type="subcellular location">
    <subcellularLocation>
        <location evidence="1">Cytoplasm</location>
    </subcellularLocation>
</comment>
<dbReference type="Proteomes" id="UP000189580">
    <property type="component" value="Chromosome d"/>
</dbReference>
<dbReference type="GO" id="GO:0008270">
    <property type="term" value="F:zinc ion binding"/>
    <property type="evidence" value="ECO:0007669"/>
    <property type="project" value="UniProtKB-KW"/>
</dbReference>
<dbReference type="PANTHER" id="PTHR12170:SF2">
    <property type="entry name" value="E3 UBIQUITIN-PROTEIN TRANSFERASE MAEA"/>
    <property type="match status" value="1"/>
</dbReference>
<protein>
    <submittedName>
        <fullName evidence="10">Glucose-induced degradation complex subunit FYV10</fullName>
    </submittedName>
</protein>
<dbReference type="EMBL" id="CP014502">
    <property type="protein sequence ID" value="ANB14067.1"/>
    <property type="molecule type" value="Genomic_DNA"/>
</dbReference>
<dbReference type="GeneID" id="30037220"/>
<dbReference type="GO" id="GO:0043161">
    <property type="term" value="P:proteasome-mediated ubiquitin-dependent protein catabolic process"/>
    <property type="evidence" value="ECO:0007669"/>
    <property type="project" value="InterPro"/>
</dbReference>
<evidence type="ECO:0000259" key="8">
    <source>
        <dbReference type="PROSITE" id="PS50897"/>
    </source>
</evidence>
<dbReference type="GO" id="GO:0061630">
    <property type="term" value="F:ubiquitin protein ligase activity"/>
    <property type="evidence" value="ECO:0007669"/>
    <property type="project" value="InterPro"/>
</dbReference>
<evidence type="ECO:0000256" key="3">
    <source>
        <dbReference type="ARBA" id="ARBA00022490"/>
    </source>
</evidence>
<evidence type="ECO:0000256" key="7">
    <source>
        <dbReference type="PROSITE-ProRule" id="PRU01215"/>
    </source>
</evidence>
<dbReference type="InterPro" id="IPR006595">
    <property type="entry name" value="CTLH_C"/>
</dbReference>
<dbReference type="GO" id="GO:0034657">
    <property type="term" value="C:GID complex"/>
    <property type="evidence" value="ECO:0007669"/>
    <property type="project" value="TreeGrafter"/>
</dbReference>
<name>A0A161HLB4_9ASCO</name>
<dbReference type="SMART" id="SM00668">
    <property type="entry name" value="CTLH"/>
    <property type="match status" value="1"/>
</dbReference>
<comment type="similarity">
    <text evidence="2">Belongs to the FYV10 family.</text>
</comment>
<dbReference type="InterPro" id="IPR044063">
    <property type="entry name" value="ZF_RING_GID"/>
</dbReference>